<protein>
    <submittedName>
        <fullName evidence="2">Replicative DNA helicase</fullName>
    </submittedName>
</protein>
<feature type="domain" description="SF4 helicase" evidence="1">
    <location>
        <begin position="147"/>
        <end position="412"/>
    </location>
</feature>
<dbReference type="PANTHER" id="PTHR30153:SF2">
    <property type="entry name" value="REPLICATIVE DNA HELICASE"/>
    <property type="match status" value="1"/>
</dbReference>
<keyword evidence="2" id="KW-0378">Hydrolase</keyword>
<reference evidence="2 3" key="1">
    <citation type="journal article" date="2006" name="Proc. Natl. Acad. Sci. U.S.A.">
        <title>Comparative genomics of the lactic acid bacteria.</title>
        <authorList>
            <person name="Makarova K."/>
            <person name="Slesarev A."/>
            <person name="Wolf Y."/>
            <person name="Sorokin A."/>
            <person name="Mirkin B."/>
            <person name="Koonin E."/>
            <person name="Pavlov A."/>
            <person name="Pavlova N."/>
            <person name="Karamychev V."/>
            <person name="Polouchine N."/>
            <person name="Shakhova V."/>
            <person name="Grigoriev I."/>
            <person name="Lou Y."/>
            <person name="Rohksar D."/>
            <person name="Lucas S."/>
            <person name="Huang K."/>
            <person name="Goodstein D.M."/>
            <person name="Hawkins T."/>
            <person name="Plengvidhya V."/>
            <person name="Welker D."/>
            <person name="Hughes J."/>
            <person name="Goh Y."/>
            <person name="Benson A."/>
            <person name="Baldwin K."/>
            <person name="Lee J.H."/>
            <person name="Diaz-Muniz I."/>
            <person name="Dosti B."/>
            <person name="Smeianov V."/>
            <person name="Wechter W."/>
            <person name="Barabote R."/>
            <person name="Lorca G."/>
            <person name="Altermann E."/>
            <person name="Barrangou R."/>
            <person name="Ganesan B."/>
            <person name="Xie Y."/>
            <person name="Rawsthorne H."/>
            <person name="Tamir D."/>
            <person name="Parker C."/>
            <person name="Breidt F."/>
            <person name="Broadbent J."/>
            <person name="Hutkins R."/>
            <person name="O'Sullivan D."/>
            <person name="Steele J."/>
            <person name="Unlu G."/>
            <person name="Saier M."/>
            <person name="Klaenhammer T."/>
            <person name="Richardson P."/>
            <person name="Kozyavkin S."/>
            <person name="Weimer B."/>
            <person name="Mills D."/>
        </authorList>
    </citation>
    <scope>NUCLEOTIDE SEQUENCE [LARGE SCALE GENOMIC DNA]</scope>
    <source>
        <strain evidence="3">ATCC 25745 / CCUG 21536 / LMG 10740 / 183-1w</strain>
    </source>
</reference>
<dbReference type="EMBL" id="CP000422">
    <property type="protein sequence ID" value="ABJ67821.1"/>
    <property type="molecule type" value="Genomic_DNA"/>
</dbReference>
<dbReference type="OrthoDB" id="9773982at2"/>
<name>Q03G51_PEDPA</name>
<proteinExistence type="predicted"/>
<sequence>MNTEIEKEVIGILLNHPEKLSGIQLESDWFGYPEYQTLFEAMHQSVSHDLFDVYGKYNQLSKQPMAFNIVKDIRNESPMVSLLNNDIQLIRKAAYTRQLNIAIDKYQTNPFSENEQALREVLAKNASVETIDDGLLDEAVEELKDSLTHARPRGVKTFNKLDTALGGGMYGSMLFTIGARPSTGKTAFSVNLAYEALMNDKEVEIDFFTLEMNKQEMLNRFISRMTGVSSSTLRSKANELNDILKTLIDQATSQLLASKLRVYDGLETLGEIVQTIRKNAAKAKQGKYIAIIDYIGLVKVPNVKDRYIEVGEVTRELKRLTNEFNIPIVALSQLSRGIENRQDKTPLLSDLRESGSIEQDSNVVAFLHRPQGIKSERVVQLSIRKNREGELADIDFTFIGEEMLFLEYEPKEVKN</sequence>
<dbReference type="PROSITE" id="PS51199">
    <property type="entry name" value="SF4_HELICASE"/>
    <property type="match status" value="1"/>
</dbReference>
<evidence type="ECO:0000313" key="2">
    <source>
        <dbReference type="EMBL" id="ABJ67821.1"/>
    </source>
</evidence>
<keyword evidence="2" id="KW-0347">Helicase</keyword>
<dbReference type="STRING" id="278197.PEPE_0760"/>
<accession>Q03G51</accession>
<dbReference type="SUPFAM" id="SSF52540">
    <property type="entry name" value="P-loop containing nucleoside triphosphate hydrolases"/>
    <property type="match status" value="1"/>
</dbReference>
<evidence type="ECO:0000313" key="3">
    <source>
        <dbReference type="Proteomes" id="UP000000773"/>
    </source>
</evidence>
<dbReference type="InterPro" id="IPR027417">
    <property type="entry name" value="P-loop_NTPase"/>
</dbReference>
<dbReference type="GO" id="GO:0006260">
    <property type="term" value="P:DNA replication"/>
    <property type="evidence" value="ECO:0007669"/>
    <property type="project" value="InterPro"/>
</dbReference>
<dbReference type="GO" id="GO:0003678">
    <property type="term" value="F:DNA helicase activity"/>
    <property type="evidence" value="ECO:0007669"/>
    <property type="project" value="InterPro"/>
</dbReference>
<dbReference type="Gene3D" id="3.40.50.300">
    <property type="entry name" value="P-loop containing nucleotide triphosphate hydrolases"/>
    <property type="match status" value="1"/>
</dbReference>
<dbReference type="AlphaFoldDB" id="Q03G51"/>
<dbReference type="KEGG" id="ppe:PEPE_0760"/>
<dbReference type="InterPro" id="IPR016136">
    <property type="entry name" value="DNA_helicase_N/primase_C"/>
</dbReference>
<dbReference type="Pfam" id="PF03796">
    <property type="entry name" value="DnaB_C"/>
    <property type="match status" value="1"/>
</dbReference>
<dbReference type="Gene3D" id="1.10.860.10">
    <property type="entry name" value="DNAb Helicase, Chain A"/>
    <property type="match status" value="1"/>
</dbReference>
<dbReference type="InterPro" id="IPR007694">
    <property type="entry name" value="DNA_helicase_DnaB-like_C"/>
</dbReference>
<dbReference type="Proteomes" id="UP000000773">
    <property type="component" value="Chromosome"/>
</dbReference>
<dbReference type="PANTHER" id="PTHR30153">
    <property type="entry name" value="REPLICATIVE DNA HELICASE DNAB"/>
    <property type="match status" value="1"/>
</dbReference>
<dbReference type="HOGENOM" id="CLU_005373_0_1_9"/>
<keyword evidence="2" id="KW-0067">ATP-binding</keyword>
<dbReference type="GO" id="GO:0005524">
    <property type="term" value="F:ATP binding"/>
    <property type="evidence" value="ECO:0007669"/>
    <property type="project" value="InterPro"/>
</dbReference>
<gene>
    <name evidence="2" type="ordered locus">PEPE_0760</name>
</gene>
<dbReference type="eggNOG" id="COG0305">
    <property type="taxonomic scope" value="Bacteria"/>
</dbReference>
<evidence type="ECO:0000259" key="1">
    <source>
        <dbReference type="PROSITE" id="PS51199"/>
    </source>
</evidence>
<organism evidence="2 3">
    <name type="scientific">Pediococcus pentosaceus (strain ATCC 25745 / CCUG 21536 / LMG 10740 / 183-1w)</name>
    <dbReference type="NCBI Taxonomy" id="278197"/>
    <lineage>
        <taxon>Bacteria</taxon>
        <taxon>Bacillati</taxon>
        <taxon>Bacillota</taxon>
        <taxon>Bacilli</taxon>
        <taxon>Lactobacillales</taxon>
        <taxon>Lactobacillaceae</taxon>
        <taxon>Pediococcus</taxon>
    </lineage>
</organism>
<dbReference type="InterPro" id="IPR036185">
    <property type="entry name" value="DNA_heli_DnaB-like_N_sf"/>
</dbReference>
<keyword evidence="2" id="KW-0547">Nucleotide-binding</keyword>
<dbReference type="GO" id="GO:0005829">
    <property type="term" value="C:cytosol"/>
    <property type="evidence" value="ECO:0007669"/>
    <property type="project" value="TreeGrafter"/>
</dbReference>
<dbReference type="SUPFAM" id="SSF48024">
    <property type="entry name" value="N-terminal domain of DnaB helicase"/>
    <property type="match status" value="1"/>
</dbReference>